<accession>A0A8D8D478</accession>
<reference evidence="2" key="1">
    <citation type="submission" date="2021-05" db="EMBL/GenBank/DDBJ databases">
        <authorList>
            <person name="Alioto T."/>
            <person name="Alioto T."/>
            <person name="Gomez Garrido J."/>
        </authorList>
    </citation>
    <scope>NUCLEOTIDE SEQUENCE</scope>
</reference>
<sequence>MKSMLCSRATNLKLTKTRKICWWSSSANRRCSKNLGRTKNPQKKLNLPAKRSDPYAPSVVSWCRRRPSKVTRTGTPECNLSRAIFQAAGQSCTPSLPCGNTAAGTSLQASSTTVECAASGSRARPTG</sequence>
<proteinExistence type="predicted"/>
<evidence type="ECO:0000313" key="2">
    <source>
        <dbReference type="EMBL" id="CAG6505013.1"/>
    </source>
</evidence>
<evidence type="ECO:0000256" key="1">
    <source>
        <dbReference type="SAM" id="MobiDB-lite"/>
    </source>
</evidence>
<dbReference type="AlphaFoldDB" id="A0A8D8D478"/>
<protein>
    <submittedName>
        <fullName evidence="2">(northern house mosquito) hypothetical protein</fullName>
    </submittedName>
</protein>
<name>A0A8D8D478_CULPI</name>
<organism evidence="2">
    <name type="scientific">Culex pipiens</name>
    <name type="common">House mosquito</name>
    <dbReference type="NCBI Taxonomy" id="7175"/>
    <lineage>
        <taxon>Eukaryota</taxon>
        <taxon>Metazoa</taxon>
        <taxon>Ecdysozoa</taxon>
        <taxon>Arthropoda</taxon>
        <taxon>Hexapoda</taxon>
        <taxon>Insecta</taxon>
        <taxon>Pterygota</taxon>
        <taxon>Neoptera</taxon>
        <taxon>Endopterygota</taxon>
        <taxon>Diptera</taxon>
        <taxon>Nematocera</taxon>
        <taxon>Culicoidea</taxon>
        <taxon>Culicidae</taxon>
        <taxon>Culicinae</taxon>
        <taxon>Culicini</taxon>
        <taxon>Culex</taxon>
        <taxon>Culex</taxon>
    </lineage>
</organism>
<feature type="region of interest" description="Disordered" evidence="1">
    <location>
        <begin position="33"/>
        <end position="55"/>
    </location>
</feature>
<dbReference type="EMBL" id="HBUE01150707">
    <property type="protein sequence ID" value="CAG6505013.1"/>
    <property type="molecule type" value="Transcribed_RNA"/>
</dbReference>
<dbReference type="EMBL" id="HBUE01255689">
    <property type="protein sequence ID" value="CAG6556309.1"/>
    <property type="molecule type" value="Transcribed_RNA"/>
</dbReference>